<dbReference type="FunFam" id="1.10.1200.10:FF:000005">
    <property type="entry name" value="Nonribosomal peptide synthetase 1"/>
    <property type="match status" value="1"/>
</dbReference>
<dbReference type="InterPro" id="IPR010071">
    <property type="entry name" value="AA_adenyl_dom"/>
</dbReference>
<keyword evidence="7" id="KW-1185">Reference proteome</keyword>
<dbReference type="SUPFAM" id="SSF47336">
    <property type="entry name" value="ACP-like"/>
    <property type="match status" value="1"/>
</dbReference>
<comment type="similarity">
    <text evidence="2">Belongs to the ATP-dependent AMP-binding enzyme family.</text>
</comment>
<dbReference type="InterPro" id="IPR006162">
    <property type="entry name" value="Ppantetheine_attach_site"/>
</dbReference>
<dbReference type="InterPro" id="IPR036736">
    <property type="entry name" value="ACP-like_sf"/>
</dbReference>
<evidence type="ECO:0000313" key="7">
    <source>
        <dbReference type="Proteomes" id="UP000001890"/>
    </source>
</evidence>
<dbReference type="PANTHER" id="PTHR45527">
    <property type="entry name" value="NONRIBOSOMAL PEPTIDE SYNTHETASE"/>
    <property type="match status" value="1"/>
</dbReference>
<dbReference type="STRING" id="380358.XALC_1145"/>
<accession>D2UCU9</accession>
<dbReference type="SUPFAM" id="SSF56801">
    <property type="entry name" value="Acetyl-CoA synthetase-like"/>
    <property type="match status" value="1"/>
</dbReference>
<dbReference type="InterPro" id="IPR001031">
    <property type="entry name" value="Thioesterase"/>
</dbReference>
<dbReference type="SMART" id="SM00823">
    <property type="entry name" value="PKS_PP"/>
    <property type="match status" value="1"/>
</dbReference>
<keyword evidence="4" id="KW-0597">Phosphoprotein</keyword>
<evidence type="ECO:0000313" key="6">
    <source>
        <dbReference type="EMBL" id="CBA15660.1"/>
    </source>
</evidence>
<dbReference type="InterPro" id="IPR000873">
    <property type="entry name" value="AMP-dep_synth/lig_dom"/>
</dbReference>
<dbReference type="Pfam" id="PF00668">
    <property type="entry name" value="Condensation"/>
    <property type="match status" value="1"/>
</dbReference>
<dbReference type="Gene3D" id="3.40.50.12780">
    <property type="entry name" value="N-terminal domain of ligase-like"/>
    <property type="match status" value="1"/>
</dbReference>
<dbReference type="PATRIC" id="fig|29447.3.peg.1146"/>
<dbReference type="Gene3D" id="3.30.559.30">
    <property type="entry name" value="Nonribosomal peptide synthetase, condensation domain"/>
    <property type="match status" value="2"/>
</dbReference>
<reference evidence="6 7" key="1">
    <citation type="journal article" date="2009" name="BMC Genomics">
        <title>The complete genome sequence of Xanthomonas albilineans provides new insights into the reductive genome evolution of the xylem-limited Xanthomonadaceae.</title>
        <authorList>
            <person name="Pieretti I."/>
            <person name="Royer M."/>
            <person name="Barbe V."/>
            <person name="Carrere S."/>
            <person name="Koebnik R."/>
            <person name="Cociancich S."/>
            <person name="Couloux A."/>
            <person name="Darrasse A."/>
            <person name="Gouzy J."/>
            <person name="Jacques M.A."/>
            <person name="Lauber E."/>
            <person name="Manceau C."/>
            <person name="Mangenot S."/>
            <person name="Poussier S."/>
            <person name="Segurens B."/>
            <person name="Szurek B."/>
            <person name="Verdier V."/>
            <person name="Arlat M."/>
            <person name="Rott P."/>
        </authorList>
    </citation>
    <scope>NUCLEOTIDE SEQUENCE [LARGE SCALE GENOMIC DNA]</scope>
    <source>
        <strain evidence="7">GPE PC73 / CFBP 7063</strain>
    </source>
</reference>
<dbReference type="GO" id="GO:0009366">
    <property type="term" value="C:enterobactin synthetase complex"/>
    <property type="evidence" value="ECO:0007669"/>
    <property type="project" value="TreeGrafter"/>
</dbReference>
<dbReference type="InterPro" id="IPR001242">
    <property type="entry name" value="Condensation_dom"/>
</dbReference>
<dbReference type="InterPro" id="IPR025110">
    <property type="entry name" value="AMP-bd_C"/>
</dbReference>
<dbReference type="FunFam" id="3.40.50.12780:FF:000012">
    <property type="entry name" value="Non-ribosomal peptide synthetase"/>
    <property type="match status" value="1"/>
</dbReference>
<dbReference type="Pfam" id="PF00550">
    <property type="entry name" value="PP-binding"/>
    <property type="match status" value="1"/>
</dbReference>
<dbReference type="KEGG" id="xal:XALC_1145"/>
<evidence type="ECO:0000256" key="2">
    <source>
        <dbReference type="ARBA" id="ARBA00006432"/>
    </source>
</evidence>
<dbReference type="SUPFAM" id="SSF52777">
    <property type="entry name" value="CoA-dependent acyltransferases"/>
    <property type="match status" value="2"/>
</dbReference>
<dbReference type="InterPro" id="IPR042099">
    <property type="entry name" value="ANL_N_sf"/>
</dbReference>
<dbReference type="GO" id="GO:0047527">
    <property type="term" value="F:2,3-dihydroxybenzoate-serine ligase activity"/>
    <property type="evidence" value="ECO:0007669"/>
    <property type="project" value="TreeGrafter"/>
</dbReference>
<dbReference type="PANTHER" id="PTHR45527:SF1">
    <property type="entry name" value="FATTY ACID SYNTHASE"/>
    <property type="match status" value="1"/>
</dbReference>
<dbReference type="SUPFAM" id="SSF53474">
    <property type="entry name" value="alpha/beta-Hydrolases"/>
    <property type="match status" value="1"/>
</dbReference>
<sequence length="1337" mass="148233">MNSPSPSNSLPLTTNQRAFWVWQKIHPDYPMNLIESLELQGPIQPELIFQAARQLVRECENGRTSIVEENGLPRQYVAAEYQGDFAYVDMRDAASPWQAAQDWIMQKFDRPFDLVRDPLWQCVLFRLGDAHYLYAQGGHHLITDGYNSAISVQRLATLYSSYAAGIEPPANPIGTMRDLVEQEASYRASERYHRDREYWMQALANPPPPVTLSRRRGMSQCRGLLRSRGHLSSDQITRLHELGTRYAASLPQVLIALVATFYHRNTGAEDLIMNMPVTGRPRRQHRYIPGMMSNAVPIRLAMAPQVPFHTLLPQVASVVKSALLHQQYSVEDIRRDLDLARTNQHLATLGVNIEPFDYVLDFAGVKAIPHNLSNGGSQDLSIFLYDRGDRGDRGGIYFDFDANPALYAQEELDEHRRRLLQLIESVLENPCQALGQLDILGEQERARLLYHWNRTDTALPEPSTLPHWFAQQAATTPDAAAVRCDGRILDYRTLHQRSAQLAAQWVKEGVSAGHVIAVALPRTEQLLVVLLAVMWSGATYMPLDLSGPSERNATMLRESGATAMVCDSTHWPHYAQTGLVWLDPQAVTDMAPLTAPRATADGAAYVLYTSGSTGIPKGVEISHRNLANFVFAMQHELQLQTSDRVLALTTVNFDMAALELYLPLICGASLVMAEDSMRHDPIGLSRLIVGERITLIEATPSMWQVLLANVELPLQNVHALIGGEALSVHLATQLLQRAARLTQMYGPTETTVWSTRMTLTMDDVASGSLPIGRPVYNTRIYVLDAQRQPVPTGVSGEIYIGGAGVAKGYRNRKELSDARFMPDPFAADGGRMYRTGDLGRWREDGVLEFVGRADAQLKIRGYRVEPGEVEAALLHHPAIAAAAVVGHRDGNGTMQLVAYLVAADDATLPALDALRKQLQGRLPDHMMPSTCITLPTLPLTPNGKLDRKALPLPEKTSAQRYVAPRNELEQRLVALWQSMLKVERVGIHDNFFELGGNSLTAAELLARFPSQFGIELPLGSLFQASTVAELATLIVNDDNAQSDPLATMLRLRKGDENNPPLFCIHTVLGLGWSYFALLGQLDPNCPVYALQAPALRSGIALPDSIETIAADYVQRIRRVQPQGPYRLLGWSLGGLIAHAMTTQLHADGQEVELLAMLDAYPYRQHINALGDDAARIQATMEFLGIRLSPDQPAPVHVTDLSMLVCEHYGLLSLPLMEQFLKKDPQLLDRIAVLADQQIALASHYRPQCVDADVLFFDAEIKPALDLSSMLDQRPDSWRDFVGELDVHSIHSDHQSMLQPATAAQIARIVDARLHRRTHAAGRPVITAQPVSEIQAHG</sequence>
<organism evidence="6 7">
    <name type="scientific">Xanthomonas albilineans (strain GPE PC73 / CFBP 7063)</name>
    <dbReference type="NCBI Taxonomy" id="380358"/>
    <lineage>
        <taxon>Bacteria</taxon>
        <taxon>Pseudomonadati</taxon>
        <taxon>Pseudomonadota</taxon>
        <taxon>Gammaproteobacteria</taxon>
        <taxon>Lysobacterales</taxon>
        <taxon>Lysobacteraceae</taxon>
        <taxon>Xanthomonas</taxon>
    </lineage>
</organism>
<dbReference type="eggNOG" id="COG1020">
    <property type="taxonomic scope" value="Bacteria"/>
</dbReference>
<dbReference type="InterPro" id="IPR009081">
    <property type="entry name" value="PP-bd_ACP"/>
</dbReference>
<gene>
    <name evidence="6" type="ordered locus">XALc_1145</name>
</gene>
<proteinExistence type="inferred from homology"/>
<dbReference type="InterPro" id="IPR020802">
    <property type="entry name" value="TesA-like"/>
</dbReference>
<dbReference type="PROSITE" id="PS00012">
    <property type="entry name" value="PHOSPHOPANTETHEINE"/>
    <property type="match status" value="1"/>
</dbReference>
<dbReference type="Gene3D" id="3.30.300.30">
    <property type="match status" value="1"/>
</dbReference>
<evidence type="ECO:0000256" key="1">
    <source>
        <dbReference type="ARBA" id="ARBA00001957"/>
    </source>
</evidence>
<dbReference type="FunFam" id="3.30.300.30:FF:000010">
    <property type="entry name" value="Enterobactin synthetase component F"/>
    <property type="match status" value="1"/>
</dbReference>
<evidence type="ECO:0000259" key="5">
    <source>
        <dbReference type="PROSITE" id="PS50075"/>
    </source>
</evidence>
<dbReference type="RefSeq" id="WP_012915664.1">
    <property type="nucleotide sequence ID" value="NC_013722.1"/>
</dbReference>
<dbReference type="Gene3D" id="3.40.50.1820">
    <property type="entry name" value="alpha/beta hydrolase"/>
    <property type="match status" value="1"/>
</dbReference>
<dbReference type="InterPro" id="IPR020806">
    <property type="entry name" value="PKS_PP-bd"/>
</dbReference>
<dbReference type="PROSITE" id="PS50075">
    <property type="entry name" value="CARRIER"/>
    <property type="match status" value="1"/>
</dbReference>
<evidence type="ECO:0000256" key="4">
    <source>
        <dbReference type="ARBA" id="ARBA00022553"/>
    </source>
</evidence>
<evidence type="ECO:0000256" key="3">
    <source>
        <dbReference type="ARBA" id="ARBA00022450"/>
    </source>
</evidence>
<dbReference type="Proteomes" id="UP000001890">
    <property type="component" value="Chromosome"/>
</dbReference>
<dbReference type="GeneID" id="57876462"/>
<dbReference type="InterPro" id="IPR045851">
    <property type="entry name" value="AMP-bd_C_sf"/>
</dbReference>
<keyword evidence="3" id="KW-0596">Phosphopantetheine</keyword>
<dbReference type="Gene3D" id="3.30.559.10">
    <property type="entry name" value="Chloramphenicol acetyltransferase-like domain"/>
    <property type="match status" value="1"/>
</dbReference>
<dbReference type="InterPro" id="IPR023213">
    <property type="entry name" value="CAT-like_dom_sf"/>
</dbReference>
<name>D2UCU9_XANAP</name>
<dbReference type="GO" id="GO:0009239">
    <property type="term" value="P:enterobactin biosynthetic process"/>
    <property type="evidence" value="ECO:0007669"/>
    <property type="project" value="TreeGrafter"/>
</dbReference>
<dbReference type="NCBIfam" id="TIGR01733">
    <property type="entry name" value="AA-adenyl-dom"/>
    <property type="match status" value="1"/>
</dbReference>
<dbReference type="Pfam" id="PF00501">
    <property type="entry name" value="AMP-binding"/>
    <property type="match status" value="1"/>
</dbReference>
<dbReference type="SMART" id="SM00824">
    <property type="entry name" value="PKS_TE"/>
    <property type="match status" value="1"/>
</dbReference>
<protein>
    <submittedName>
        <fullName evidence="6">Probable non-ribosomal peptide synthetase protein</fullName>
    </submittedName>
</protein>
<dbReference type="GO" id="GO:0005829">
    <property type="term" value="C:cytosol"/>
    <property type="evidence" value="ECO:0007669"/>
    <property type="project" value="TreeGrafter"/>
</dbReference>
<dbReference type="OrthoDB" id="9757559at2"/>
<feature type="domain" description="Carrier" evidence="5">
    <location>
        <begin position="963"/>
        <end position="1038"/>
    </location>
</feature>
<dbReference type="PROSITE" id="PS00455">
    <property type="entry name" value="AMP_BINDING"/>
    <property type="match status" value="1"/>
</dbReference>
<dbReference type="EMBL" id="FP565176">
    <property type="protein sequence ID" value="CBA15660.1"/>
    <property type="molecule type" value="Genomic_DNA"/>
</dbReference>
<dbReference type="CDD" id="cd12116">
    <property type="entry name" value="A_NRPS_Ta1_like"/>
    <property type="match status" value="1"/>
</dbReference>
<dbReference type="FunFam" id="2.30.38.10:FF:000001">
    <property type="entry name" value="Non-ribosomal peptide synthetase PvdI"/>
    <property type="match status" value="1"/>
</dbReference>
<dbReference type="Pfam" id="PF13193">
    <property type="entry name" value="AMP-binding_C"/>
    <property type="match status" value="1"/>
</dbReference>
<dbReference type="GO" id="GO:0031177">
    <property type="term" value="F:phosphopantetheine binding"/>
    <property type="evidence" value="ECO:0007669"/>
    <property type="project" value="InterPro"/>
</dbReference>
<dbReference type="InterPro" id="IPR029058">
    <property type="entry name" value="AB_hydrolase_fold"/>
</dbReference>
<dbReference type="InterPro" id="IPR020845">
    <property type="entry name" value="AMP-binding_CS"/>
</dbReference>
<dbReference type="GO" id="GO:0043041">
    <property type="term" value="P:amino acid activation for nonribosomal peptide biosynthetic process"/>
    <property type="evidence" value="ECO:0007669"/>
    <property type="project" value="TreeGrafter"/>
</dbReference>
<comment type="cofactor">
    <cofactor evidence="1">
        <name>pantetheine 4'-phosphate</name>
        <dbReference type="ChEBI" id="CHEBI:47942"/>
    </cofactor>
</comment>
<dbReference type="Pfam" id="PF00975">
    <property type="entry name" value="Thioesterase"/>
    <property type="match status" value="1"/>
</dbReference>